<protein>
    <recommendedName>
        <fullName evidence="2">histidine kinase</fullName>
        <ecNumber evidence="2">2.7.13.3</ecNumber>
    </recommendedName>
</protein>
<comment type="catalytic activity">
    <reaction evidence="1">
        <text>ATP + protein L-histidine = ADP + protein N-phospho-L-histidine.</text>
        <dbReference type="EC" id="2.7.13.3"/>
    </reaction>
</comment>
<organism evidence="10 11">
    <name type="scientific">Tessaracoccus lapidicaptus</name>
    <dbReference type="NCBI Taxonomy" id="1427523"/>
    <lineage>
        <taxon>Bacteria</taxon>
        <taxon>Bacillati</taxon>
        <taxon>Actinomycetota</taxon>
        <taxon>Actinomycetes</taxon>
        <taxon>Propionibacteriales</taxon>
        <taxon>Propionibacteriaceae</taxon>
        <taxon>Tessaracoccus</taxon>
    </lineage>
</organism>
<dbReference type="InterPro" id="IPR050482">
    <property type="entry name" value="Sensor_HK_TwoCompSys"/>
</dbReference>
<keyword evidence="7" id="KW-0067">ATP-binding</keyword>
<dbReference type="Gene3D" id="1.20.5.1930">
    <property type="match status" value="1"/>
</dbReference>
<dbReference type="GO" id="GO:0016020">
    <property type="term" value="C:membrane"/>
    <property type="evidence" value="ECO:0007669"/>
    <property type="project" value="InterPro"/>
</dbReference>
<evidence type="ECO:0000256" key="2">
    <source>
        <dbReference type="ARBA" id="ARBA00012438"/>
    </source>
</evidence>
<keyword evidence="5" id="KW-0547">Nucleotide-binding</keyword>
<evidence type="ECO:0000256" key="7">
    <source>
        <dbReference type="ARBA" id="ARBA00022840"/>
    </source>
</evidence>
<name>A0A1C0ALU4_9ACTN</name>
<sequence length="360" mass="37879">MGRKALSSGALEVLIALVIITVEFLAPRARLVLTPEIVALDVAAFVTVVVAVRWPKGGAALTVVMAITAAAVDENSLGFWGYLLMLPVVAALRTGRWAQAAVMAATVFITSVTATARKLGEEFDAFEVILGWLALDAVFVLVGLGLNAVSRNAAEAEARRQQDLRLRATLDLHDSVARELTLISMEADAAYQAGGAPPETLAALSERARNAGAALRDTIRMMQIGEAAGPDAGFAETLGQEIRVLKRRGHEVSASGDLTPALPVAVDRALAQIVREALHNVAKHGTRHGHCTIVGELSAVDYQLVIANQMASEQIPGTGLGTLGMRHRATLAGGTLHLASANGTWTCLVEMPLAARQLQA</sequence>
<evidence type="ECO:0000259" key="9">
    <source>
        <dbReference type="Pfam" id="PF07730"/>
    </source>
</evidence>
<keyword evidence="4" id="KW-0808">Transferase</keyword>
<dbReference type="InterPro" id="IPR011712">
    <property type="entry name" value="Sig_transdc_His_kin_sub3_dim/P"/>
</dbReference>
<dbReference type="Proteomes" id="UP000093501">
    <property type="component" value="Unassembled WGS sequence"/>
</dbReference>
<dbReference type="GO" id="GO:0000155">
    <property type="term" value="F:phosphorelay sensor kinase activity"/>
    <property type="evidence" value="ECO:0007669"/>
    <property type="project" value="InterPro"/>
</dbReference>
<evidence type="ECO:0000256" key="6">
    <source>
        <dbReference type="ARBA" id="ARBA00022777"/>
    </source>
</evidence>
<dbReference type="InterPro" id="IPR036890">
    <property type="entry name" value="HATPase_C_sf"/>
</dbReference>
<dbReference type="EC" id="2.7.13.3" evidence="2"/>
<dbReference type="PANTHER" id="PTHR24421">
    <property type="entry name" value="NITRATE/NITRITE SENSOR PROTEIN NARX-RELATED"/>
    <property type="match status" value="1"/>
</dbReference>
<dbReference type="Pfam" id="PF07730">
    <property type="entry name" value="HisKA_3"/>
    <property type="match status" value="1"/>
</dbReference>
<evidence type="ECO:0000256" key="5">
    <source>
        <dbReference type="ARBA" id="ARBA00022741"/>
    </source>
</evidence>
<dbReference type="GO" id="GO:0005524">
    <property type="term" value="F:ATP binding"/>
    <property type="evidence" value="ECO:0007669"/>
    <property type="project" value="UniProtKB-KW"/>
</dbReference>
<evidence type="ECO:0000313" key="11">
    <source>
        <dbReference type="Proteomes" id="UP000093501"/>
    </source>
</evidence>
<evidence type="ECO:0000256" key="3">
    <source>
        <dbReference type="ARBA" id="ARBA00022553"/>
    </source>
</evidence>
<dbReference type="RefSeq" id="WP_068751603.1">
    <property type="nucleotide sequence ID" value="NZ_JBDXXE010000004.1"/>
</dbReference>
<comment type="caution">
    <text evidence="10">The sequence shown here is derived from an EMBL/GenBank/DDBJ whole genome shotgun (WGS) entry which is preliminary data.</text>
</comment>
<gene>
    <name evidence="10" type="ORF">BCR15_04215</name>
</gene>
<evidence type="ECO:0000256" key="1">
    <source>
        <dbReference type="ARBA" id="ARBA00000085"/>
    </source>
</evidence>
<keyword evidence="3" id="KW-0597">Phosphoprotein</keyword>
<feature type="domain" description="Signal transduction histidine kinase subgroup 3 dimerisation and phosphoacceptor" evidence="9">
    <location>
        <begin position="171"/>
        <end position="220"/>
    </location>
</feature>
<dbReference type="SUPFAM" id="SSF55874">
    <property type="entry name" value="ATPase domain of HSP90 chaperone/DNA topoisomerase II/histidine kinase"/>
    <property type="match status" value="1"/>
</dbReference>
<dbReference type="GO" id="GO:0046983">
    <property type="term" value="F:protein dimerization activity"/>
    <property type="evidence" value="ECO:0007669"/>
    <property type="project" value="InterPro"/>
</dbReference>
<dbReference type="AlphaFoldDB" id="A0A1C0ALU4"/>
<dbReference type="EMBL" id="MBQD01000021">
    <property type="protein sequence ID" value="OCL33845.1"/>
    <property type="molecule type" value="Genomic_DNA"/>
</dbReference>
<accession>A0A1C0ALU4</accession>
<dbReference type="PANTHER" id="PTHR24421:SF10">
    <property type="entry name" value="NITRATE_NITRITE SENSOR PROTEIN NARQ"/>
    <property type="match status" value="1"/>
</dbReference>
<proteinExistence type="predicted"/>
<evidence type="ECO:0000313" key="10">
    <source>
        <dbReference type="EMBL" id="OCL33845.1"/>
    </source>
</evidence>
<reference evidence="11" key="1">
    <citation type="submission" date="2016-07" db="EMBL/GenBank/DDBJ databases">
        <authorList>
            <person name="Florea S."/>
            <person name="Webb J.S."/>
            <person name="Jaromczyk J."/>
            <person name="Schardl C.L."/>
        </authorList>
    </citation>
    <scope>NUCLEOTIDE SEQUENCE [LARGE SCALE GENOMIC DNA]</scope>
    <source>
        <strain evidence="11">IPBSL-7</strain>
    </source>
</reference>
<keyword evidence="6" id="KW-0418">Kinase</keyword>
<keyword evidence="11" id="KW-1185">Reference proteome</keyword>
<keyword evidence="8" id="KW-0902">Two-component regulatory system</keyword>
<evidence type="ECO:0000256" key="4">
    <source>
        <dbReference type="ARBA" id="ARBA00022679"/>
    </source>
</evidence>
<evidence type="ECO:0000256" key="8">
    <source>
        <dbReference type="ARBA" id="ARBA00023012"/>
    </source>
</evidence>
<dbReference type="Gene3D" id="3.30.565.10">
    <property type="entry name" value="Histidine kinase-like ATPase, C-terminal domain"/>
    <property type="match status" value="1"/>
</dbReference>